<organism evidence="1 2">
    <name type="scientific">Naganishia cerealis</name>
    <dbReference type="NCBI Taxonomy" id="610337"/>
    <lineage>
        <taxon>Eukaryota</taxon>
        <taxon>Fungi</taxon>
        <taxon>Dikarya</taxon>
        <taxon>Basidiomycota</taxon>
        <taxon>Agaricomycotina</taxon>
        <taxon>Tremellomycetes</taxon>
        <taxon>Filobasidiales</taxon>
        <taxon>Filobasidiaceae</taxon>
        <taxon>Naganishia</taxon>
    </lineage>
</organism>
<keyword evidence="2" id="KW-1185">Reference proteome</keyword>
<reference evidence="1" key="1">
    <citation type="submission" date="2023-04" db="EMBL/GenBank/DDBJ databases">
        <title>Draft Genome sequencing of Naganishia species isolated from polar environments using Oxford Nanopore Technology.</title>
        <authorList>
            <person name="Leo P."/>
            <person name="Venkateswaran K."/>
        </authorList>
    </citation>
    <scope>NUCLEOTIDE SEQUENCE</scope>
    <source>
        <strain evidence="1">MNA-CCFEE 5261</strain>
    </source>
</reference>
<protein>
    <submittedName>
        <fullName evidence="1">Uncharacterized protein</fullName>
    </submittedName>
</protein>
<dbReference type="Proteomes" id="UP001241377">
    <property type="component" value="Unassembled WGS sequence"/>
</dbReference>
<accession>A0ACC2VPL9</accession>
<evidence type="ECO:0000313" key="1">
    <source>
        <dbReference type="EMBL" id="KAJ9100442.1"/>
    </source>
</evidence>
<sequence>MHLVNTLAVSFAILAQVVLGEKARAYEHYGIGKQALYACQAQVTTAATFAKPVGFRDRSAICTTWAGRATMAGCYHLADRFDESTMEPYIENCLLYNVTLTYQDMEQAYENYTKYAKDTTKIEGYNSTNVIDYPVILNSTLVHMYKVGYKNFLGNYDDSLYYGTGMISFWALVFLLAAVTNWSKELFPSMTKFFVGPISNAWRKYITIPALGRRKKTNEQKFLKAFDFIVPSRMETLIILAFLLITGLCNGLGIHYQDGDPIFESRRMALLRYTADRTGITTGFIMPLLILFAGRNNFLQWLTKWNYATFITYHRWVSRVAVILVIVHSCAFSVTFGAYYKEDMKENYLIHGALATTAGGVILFQGMLFLRRRWYEIFLLLHIALAGMFVGGAWVHVKELGYVYWYYAAAAVWCFDRAVRIGRLVVFGCPKSDVILLADETLKVIVPRPKYWNPIPGGHAFVHFMRPSCFWQSHPFTFTENCENKDSIVLYCKVKGGVTHGLYQYLATHPGKTTKIRVAIEGPYGESTPAKRYDSAVFITGGNGIPGIYSEVYDLSRRSRDNSKQSLKLMWVVREYRSLYWFYEELLALKQTKIDTTIYITKPDSHANLEDFNNRVPLVRDLIDLVQTPEELSNDEKGSMKEKILADYDSNEESDCKKRIIRTIKAELSHITFKEGRPDMEQIVKEEVAESLGSTAFITCGHPVMVDDLRYAVSQNLDNGGKRVDFFEQLQVWA</sequence>
<dbReference type="EMBL" id="JASBWR010000063">
    <property type="protein sequence ID" value="KAJ9100442.1"/>
    <property type="molecule type" value="Genomic_DNA"/>
</dbReference>
<gene>
    <name evidence="1" type="ORF">QFC19_005584</name>
</gene>
<evidence type="ECO:0000313" key="2">
    <source>
        <dbReference type="Proteomes" id="UP001241377"/>
    </source>
</evidence>
<name>A0ACC2VPL9_9TREE</name>
<comment type="caution">
    <text evidence="1">The sequence shown here is derived from an EMBL/GenBank/DDBJ whole genome shotgun (WGS) entry which is preliminary data.</text>
</comment>
<proteinExistence type="predicted"/>